<evidence type="ECO:0008006" key="3">
    <source>
        <dbReference type="Google" id="ProtNLM"/>
    </source>
</evidence>
<proteinExistence type="predicted"/>
<protein>
    <recommendedName>
        <fullName evidence="3">ArpU family transcriptional regulator</fullName>
    </recommendedName>
</protein>
<dbReference type="EMBL" id="MKIQ01000028">
    <property type="protein sequence ID" value="OFI46331.1"/>
    <property type="molecule type" value="Genomic_DNA"/>
</dbReference>
<sequence length="145" mass="17354">MIEINEKEIAKSAKKLLKTYHDKKRRYIQMKPSSINSKLVTDIPRVKGKADNELWESWIDCGVEIEEIERAVESVKTFEPTFYYMLKLRYIETKDDKGRCFYETEIGYSSSHYDRKMRKALMMFAESYRKGQLIKEYYELMTSSI</sequence>
<dbReference type="RefSeq" id="WP_070788268.1">
    <property type="nucleotide sequence ID" value="NZ_MKIQ01000028.1"/>
</dbReference>
<gene>
    <name evidence="1" type="ORF">BG262_04770</name>
</gene>
<dbReference type="Proteomes" id="UP000177273">
    <property type="component" value="Unassembled WGS sequence"/>
</dbReference>
<dbReference type="AlphaFoldDB" id="A0A9Q5JFL7"/>
<evidence type="ECO:0000313" key="1">
    <source>
        <dbReference type="EMBL" id="OFI46331.1"/>
    </source>
</evidence>
<comment type="caution">
    <text evidence="1">The sequence shown here is derived from an EMBL/GenBank/DDBJ whole genome shotgun (WGS) entry which is preliminary data.</text>
</comment>
<accession>A0A9Q5JFL7</accession>
<name>A0A9Q5JFL7_9LACT</name>
<reference evidence="2" key="1">
    <citation type="submission" date="2016-09" db="EMBL/GenBank/DDBJ databases">
        <title>Draft genome sequence of a novel species of the family Streptococcaceae isolated from flowers.</title>
        <authorList>
            <person name="Chuah L.-O."/>
            <person name="Yap K.-P."/>
            <person name="Thong K.L."/>
            <person name="Liong M.T."/>
            <person name="Ahmad R."/>
            <person name="Rusul G."/>
        </authorList>
    </citation>
    <scope>NUCLEOTIDE SEQUENCE [LARGE SCALE GENOMIC DNA]</scope>
    <source>
        <strain evidence="2">HibF3</strain>
    </source>
</reference>
<keyword evidence="2" id="KW-1185">Reference proteome</keyword>
<evidence type="ECO:0000313" key="2">
    <source>
        <dbReference type="Proteomes" id="UP000177273"/>
    </source>
</evidence>
<organism evidence="1 2">
    <name type="scientific">Floricoccus penangensis</name>
    <dbReference type="NCBI Taxonomy" id="1859475"/>
    <lineage>
        <taxon>Bacteria</taxon>
        <taxon>Bacillati</taxon>
        <taxon>Bacillota</taxon>
        <taxon>Bacilli</taxon>
        <taxon>Lactobacillales</taxon>
        <taxon>Streptococcaceae</taxon>
        <taxon>Floricoccus</taxon>
    </lineage>
</organism>
<dbReference type="OrthoDB" id="2227133at2"/>